<accession>A0AAD7ZE96</accession>
<keyword evidence="1" id="KW-0812">Transmembrane</keyword>
<gene>
    <name evidence="2" type="ORF">L9F63_024951</name>
</gene>
<protein>
    <submittedName>
        <fullName evidence="2">Uncharacterized protein</fullName>
    </submittedName>
</protein>
<evidence type="ECO:0000256" key="1">
    <source>
        <dbReference type="SAM" id="Phobius"/>
    </source>
</evidence>
<feature type="transmembrane region" description="Helical" evidence="1">
    <location>
        <begin position="154"/>
        <end position="173"/>
    </location>
</feature>
<dbReference type="AlphaFoldDB" id="A0AAD7ZE96"/>
<feature type="transmembrane region" description="Helical" evidence="1">
    <location>
        <begin position="6"/>
        <end position="28"/>
    </location>
</feature>
<reference evidence="2" key="1">
    <citation type="journal article" date="2023" name="IScience">
        <title>Live-bearing cockroach genome reveals convergent evolutionary mechanisms linked to viviparity in insects and beyond.</title>
        <authorList>
            <person name="Fouks B."/>
            <person name="Harrison M.C."/>
            <person name="Mikhailova A.A."/>
            <person name="Marchal E."/>
            <person name="English S."/>
            <person name="Carruthers M."/>
            <person name="Jennings E.C."/>
            <person name="Chiamaka E.L."/>
            <person name="Frigard R.A."/>
            <person name="Pippel M."/>
            <person name="Attardo G.M."/>
            <person name="Benoit J.B."/>
            <person name="Bornberg-Bauer E."/>
            <person name="Tobe S.S."/>
        </authorList>
    </citation>
    <scope>NUCLEOTIDE SEQUENCE</scope>
    <source>
        <strain evidence="2">Stay&amp;Tobe</strain>
    </source>
</reference>
<proteinExistence type="predicted"/>
<organism evidence="2 3">
    <name type="scientific">Diploptera punctata</name>
    <name type="common">Pacific beetle cockroach</name>
    <dbReference type="NCBI Taxonomy" id="6984"/>
    <lineage>
        <taxon>Eukaryota</taxon>
        <taxon>Metazoa</taxon>
        <taxon>Ecdysozoa</taxon>
        <taxon>Arthropoda</taxon>
        <taxon>Hexapoda</taxon>
        <taxon>Insecta</taxon>
        <taxon>Pterygota</taxon>
        <taxon>Neoptera</taxon>
        <taxon>Polyneoptera</taxon>
        <taxon>Dictyoptera</taxon>
        <taxon>Blattodea</taxon>
        <taxon>Blaberoidea</taxon>
        <taxon>Blaberidae</taxon>
        <taxon>Diplopterinae</taxon>
        <taxon>Diploptera</taxon>
    </lineage>
</organism>
<feature type="transmembrane region" description="Helical" evidence="1">
    <location>
        <begin position="179"/>
        <end position="200"/>
    </location>
</feature>
<feature type="transmembrane region" description="Helical" evidence="1">
    <location>
        <begin position="89"/>
        <end position="108"/>
    </location>
</feature>
<keyword evidence="1" id="KW-1133">Transmembrane helix</keyword>
<feature type="non-terminal residue" evidence="2">
    <location>
        <position position="1"/>
    </location>
</feature>
<sequence length="247" mass="28587">IRYMISYTLPTVIFVYFLPSLSVLVLIFKSISYMGQAIIHAISSTIVFFFNDPIHAFVPITVFIFVYFLPSLSVHMLRDQQVHKIRFMLSYPLLTVIFVYFLPSLSLHDLPVHLLIRFMLSYPLPTVALLYFLPSLSVHVLRVTGAWIPIMHSYALPSIVFVYFLPSLSVHVLRVTGAWIFKIFKFPFMSSYHIVFYLYLFPSFLPSIGQEDKTDCVGASRIFKCIRSDSCFHTHYRLSSLSISFLP</sequence>
<evidence type="ECO:0000313" key="2">
    <source>
        <dbReference type="EMBL" id="KAJ9578943.1"/>
    </source>
</evidence>
<comment type="caution">
    <text evidence="2">The sequence shown here is derived from an EMBL/GenBank/DDBJ whole genome shotgun (WGS) entry which is preliminary data.</text>
</comment>
<keyword evidence="3" id="KW-1185">Reference proteome</keyword>
<feature type="transmembrane region" description="Helical" evidence="1">
    <location>
        <begin position="114"/>
        <end position="133"/>
    </location>
</feature>
<keyword evidence="1" id="KW-0472">Membrane</keyword>
<reference evidence="2" key="2">
    <citation type="submission" date="2023-05" db="EMBL/GenBank/DDBJ databases">
        <authorList>
            <person name="Fouks B."/>
        </authorList>
    </citation>
    <scope>NUCLEOTIDE SEQUENCE</scope>
    <source>
        <strain evidence="2">Stay&amp;Tobe</strain>
        <tissue evidence="2">Testes</tissue>
    </source>
</reference>
<evidence type="ECO:0000313" key="3">
    <source>
        <dbReference type="Proteomes" id="UP001233999"/>
    </source>
</evidence>
<dbReference type="EMBL" id="JASPKZ010008836">
    <property type="protein sequence ID" value="KAJ9578943.1"/>
    <property type="molecule type" value="Genomic_DNA"/>
</dbReference>
<name>A0AAD7ZE96_DIPPU</name>
<feature type="transmembrane region" description="Helical" evidence="1">
    <location>
        <begin position="56"/>
        <end position="77"/>
    </location>
</feature>
<dbReference type="Proteomes" id="UP001233999">
    <property type="component" value="Unassembled WGS sequence"/>
</dbReference>
<feature type="non-terminal residue" evidence="2">
    <location>
        <position position="247"/>
    </location>
</feature>